<gene>
    <name evidence="5" type="ORF">EV44_g2456</name>
</gene>
<comment type="similarity">
    <text evidence="2">Belongs to the glycosyl hydrolases 36 family.</text>
</comment>
<dbReference type="OMA" id="AGWSNEV"/>
<sequence>MKTIISSYPPLGKVSVIDSTSIVFFVLLEVDNTSQGLEWQVSLSHSDLETEDWIEEPLTFVQNISDQFIAFSGIKSKLELRKLYFTATFSVNHTFKFTIKFRKNIENYWKSSRDLNTSDGIIVIKPKSQENVDLYGLNHYIHGLDPLFQTKKCSEKNHNNFLWYIEAPVEAADGEISRIKDIEIGTPWGKNNVLRWMAIVRNGYPWLAPRQGMSQFELDSEAIICSFLSKLGKHLVLLAISGIDNVTTVFTSNDKGNVVLRVRNDGAKGSLCRVIIGIGDDFESTNAAVLGYARDMATNLEEEILGQEVKQRKSFTDKNITKLSHEDWHDGLTFCTWNSLGQRLTAEKLVSAAKYLAQNNINVTNFIIDDNWQSLDYRGDNQFQHGWIEFEADRNNFPLGLKHTVNCIREQQPSIKNIAVWHAILGYWGGLAPDGKLAKLYSTSKIVRTDTEKQNLPIDGKITVIAKEDVMKFYNEFYRFLSSCGVNAVKTDVQSMLDTFVSAEDRRDLINSYLDAWILNAFNHFGLNVISCMSQTPHSLFYSHMPLNKPRFLIRNSDDFYPEIPTSHPWHIFSNAHNALFTQHLNCLPDWDMFQTVHNYSGFHAAARCVSGGPICITDVPGEHDLKLIDQMTSLGPDGNTIILRPSMIGRSLYQYTNYNDCKLLQIGTCHEGTGIIGCFNISEEYCSELIPLANFPAVKNDMQYIVRVHSTGIISKPLQLSDSDTLICISLETRDFDILSAFPLKRIINENKDNEMLVANLGLLGKITGAAAVIKSRTLHLENEIVLIETRLKALGVLGIYFSSLRKSFNKESFSASILEKTIPADTIKNSDVDAHVIEIDIGMAWQKLGLSYLDRNEIDVKIQIG</sequence>
<name>A0A0B1PAZ5_UNCNE</name>
<keyword evidence="3" id="KW-0119">Carbohydrate metabolism</keyword>
<evidence type="ECO:0000256" key="2">
    <source>
        <dbReference type="ARBA" id="ARBA00007240"/>
    </source>
</evidence>
<dbReference type="SUPFAM" id="SSF51445">
    <property type="entry name" value="(Trans)glycosidases"/>
    <property type="match status" value="1"/>
</dbReference>
<dbReference type="AlphaFoldDB" id="A0A0B1PAZ5"/>
<proteinExistence type="inferred from homology"/>
<dbReference type="EMBL" id="JNVN01000404">
    <property type="protein sequence ID" value="KHJ35423.1"/>
    <property type="molecule type" value="Genomic_DNA"/>
</dbReference>
<organism evidence="5 6">
    <name type="scientific">Uncinula necator</name>
    <name type="common">Grape powdery mildew</name>
    <dbReference type="NCBI Taxonomy" id="52586"/>
    <lineage>
        <taxon>Eukaryota</taxon>
        <taxon>Fungi</taxon>
        <taxon>Dikarya</taxon>
        <taxon>Ascomycota</taxon>
        <taxon>Pezizomycotina</taxon>
        <taxon>Leotiomycetes</taxon>
        <taxon>Erysiphales</taxon>
        <taxon>Erysiphaceae</taxon>
        <taxon>Erysiphe</taxon>
    </lineage>
</organism>
<evidence type="ECO:0000313" key="6">
    <source>
        <dbReference type="Proteomes" id="UP000030854"/>
    </source>
</evidence>
<evidence type="ECO:0000256" key="4">
    <source>
        <dbReference type="ARBA" id="ARBA00049426"/>
    </source>
</evidence>
<dbReference type="STRING" id="52586.A0A0B1PAZ5"/>
<dbReference type="PANTHER" id="PTHR31268">
    <property type="match status" value="1"/>
</dbReference>
<dbReference type="HOGENOM" id="CLU_006630_0_0_1"/>
<dbReference type="Pfam" id="PF05691">
    <property type="entry name" value="Raffinose_syn"/>
    <property type="match status" value="1"/>
</dbReference>
<dbReference type="GO" id="GO:0004557">
    <property type="term" value="F:alpha-galactosidase activity"/>
    <property type="evidence" value="ECO:0007669"/>
    <property type="project" value="UniProtKB-EC"/>
</dbReference>
<reference evidence="5 6" key="1">
    <citation type="journal article" date="2014" name="BMC Genomics">
        <title>Adaptive genomic structural variation in the grape powdery mildew pathogen, Erysiphe necator.</title>
        <authorList>
            <person name="Jones L."/>
            <person name="Riaz S."/>
            <person name="Morales-Cruz A."/>
            <person name="Amrine K.C."/>
            <person name="McGuire B."/>
            <person name="Gubler W.D."/>
            <person name="Walker M.A."/>
            <person name="Cantu D."/>
        </authorList>
    </citation>
    <scope>NUCLEOTIDE SEQUENCE [LARGE SCALE GENOMIC DNA]</scope>
    <source>
        <strain evidence="6">c</strain>
    </source>
</reference>
<dbReference type="Gene3D" id="3.20.20.70">
    <property type="entry name" value="Aldolase class I"/>
    <property type="match status" value="1"/>
</dbReference>
<dbReference type="GO" id="GO:0047274">
    <property type="term" value="F:galactinol-sucrose galactosyltransferase activity"/>
    <property type="evidence" value="ECO:0007669"/>
    <property type="project" value="UniProtKB-EC"/>
</dbReference>
<evidence type="ECO:0000256" key="1">
    <source>
        <dbReference type="ARBA" id="ARBA00001255"/>
    </source>
</evidence>
<comment type="catalytic activity">
    <reaction evidence="1">
        <text>Hydrolysis of terminal, non-reducing alpha-D-galactose residues in alpha-D-galactosides, including galactose oligosaccharides, galactomannans and galactolipids.</text>
        <dbReference type="EC" id="3.2.1.22"/>
    </reaction>
</comment>
<protein>
    <submittedName>
        <fullName evidence="5">Putative raffinose synthase sip1</fullName>
    </submittedName>
</protein>
<dbReference type="InterPro" id="IPR013785">
    <property type="entry name" value="Aldolase_TIM"/>
</dbReference>
<dbReference type="InterPro" id="IPR008811">
    <property type="entry name" value="Glycosyl_hydrolases_36"/>
</dbReference>
<accession>A0A0B1PAZ5</accession>
<evidence type="ECO:0000256" key="3">
    <source>
        <dbReference type="ARBA" id="ARBA00023277"/>
    </source>
</evidence>
<keyword evidence="6" id="KW-1185">Reference proteome</keyword>
<dbReference type="PANTHER" id="PTHR31268:SF32">
    <property type="entry name" value="GALACTINOL--SUCROSE GALACTOSYLTRANSFERASE 2-RELATED"/>
    <property type="match status" value="1"/>
</dbReference>
<comment type="catalytic activity">
    <reaction evidence="4">
        <text>alpha-D-galactosyl-(1-&gt;3)-1D-myo-inositol + sucrose = raffinose + myo-inositol</text>
        <dbReference type="Rhea" id="RHEA:20161"/>
        <dbReference type="ChEBI" id="CHEBI:16634"/>
        <dbReference type="ChEBI" id="CHEBI:17268"/>
        <dbReference type="ChEBI" id="CHEBI:17505"/>
        <dbReference type="ChEBI" id="CHEBI:17992"/>
        <dbReference type="EC" id="2.4.1.82"/>
    </reaction>
</comment>
<dbReference type="Proteomes" id="UP000030854">
    <property type="component" value="Unassembled WGS sequence"/>
</dbReference>
<evidence type="ECO:0000313" key="5">
    <source>
        <dbReference type="EMBL" id="KHJ35423.1"/>
    </source>
</evidence>
<comment type="caution">
    <text evidence="5">The sequence shown here is derived from an EMBL/GenBank/DDBJ whole genome shotgun (WGS) entry which is preliminary data.</text>
</comment>
<dbReference type="InterPro" id="IPR017853">
    <property type="entry name" value="GH"/>
</dbReference>